<keyword evidence="2" id="KW-1133">Transmembrane helix</keyword>
<dbReference type="SUPFAM" id="SSF48452">
    <property type="entry name" value="TPR-like"/>
    <property type="match status" value="1"/>
</dbReference>
<feature type="region of interest" description="Disordered" evidence="1">
    <location>
        <begin position="292"/>
        <end position="314"/>
    </location>
</feature>
<keyword evidence="4" id="KW-1185">Reference proteome</keyword>
<name>A0A0H4XG22_9BACT</name>
<feature type="region of interest" description="Disordered" evidence="1">
    <location>
        <begin position="122"/>
        <end position="181"/>
    </location>
</feature>
<keyword evidence="2" id="KW-0472">Membrane</keyword>
<dbReference type="RefSeq" id="WP_002639213.1">
    <property type="nucleotide sequence ID" value="NZ_CP012109.1"/>
</dbReference>
<dbReference type="InterPro" id="IPR011990">
    <property type="entry name" value="TPR-like_helical_dom_sf"/>
</dbReference>
<sequence length="314" mass="32984">MSDIREEGDDALTALLPPLDEAAGPARRISREKSAAMVLAALEASTLTVRAPRRPFGKRPPVCLMTGAILVAGAAAAIWSFTRSARTPEVQAKTAVEVKAAHAEAPRAVDAPGVTEPAREVLAQPESVSDVPASSEVTREVRAQSKDSGTVAFRAPAQGVDSSSGAPEVGTARPRQPASGVAPPAAARAAEDLLLKANGLRSKGQWKEAESLYLRVIRAQPSSLAAYVARVASGSLRLEHLGDARGALLQFKAALRLQPRGVLDQEAQHGLAEAHRVLGDRDAERRALESFLATHPDSPLGPSARARVQELSAR</sequence>
<dbReference type="eggNOG" id="COG0457">
    <property type="taxonomic scope" value="Bacteria"/>
</dbReference>
<organism evidence="3 4">
    <name type="scientific">Pseudomyxococcus hansupus</name>
    <dbReference type="NCBI Taxonomy" id="1297742"/>
    <lineage>
        <taxon>Bacteria</taxon>
        <taxon>Pseudomonadati</taxon>
        <taxon>Myxococcota</taxon>
        <taxon>Myxococcia</taxon>
        <taxon>Myxococcales</taxon>
        <taxon>Cystobacterineae</taxon>
        <taxon>Myxococcaceae</taxon>
        <taxon>Pseudomyxococcus</taxon>
    </lineage>
</organism>
<keyword evidence="2" id="KW-0812">Transmembrane</keyword>
<dbReference type="Gene3D" id="1.25.40.10">
    <property type="entry name" value="Tetratricopeptide repeat domain"/>
    <property type="match status" value="1"/>
</dbReference>
<evidence type="ECO:0000313" key="4">
    <source>
        <dbReference type="Proteomes" id="UP000009026"/>
    </source>
</evidence>
<dbReference type="OrthoDB" id="5526568at2"/>
<evidence type="ECO:0000256" key="1">
    <source>
        <dbReference type="SAM" id="MobiDB-lite"/>
    </source>
</evidence>
<dbReference type="EMBL" id="CP012109">
    <property type="protein sequence ID" value="AKQ67167.1"/>
    <property type="molecule type" value="Genomic_DNA"/>
</dbReference>
<dbReference type="AlphaFoldDB" id="A0A0H4XG22"/>
<accession>A0A0H4XG22</accession>
<evidence type="ECO:0000313" key="3">
    <source>
        <dbReference type="EMBL" id="AKQ67167.1"/>
    </source>
</evidence>
<reference evidence="3 4" key="1">
    <citation type="journal article" date="2016" name="PLoS ONE">
        <title>Complete Genome Sequence and Comparative Genomics of a Novel Myxobacterium Myxococcus hansupus.</title>
        <authorList>
            <person name="Sharma G."/>
            <person name="Narwani T."/>
            <person name="Subramanian S."/>
        </authorList>
    </citation>
    <scope>NUCLEOTIDE SEQUENCE [LARGE SCALE GENOMIC DNA]</scope>
    <source>
        <strain evidence="4">mixupus</strain>
    </source>
</reference>
<dbReference type="STRING" id="1297742.A176_004079"/>
<proteinExistence type="predicted"/>
<dbReference type="Proteomes" id="UP000009026">
    <property type="component" value="Chromosome"/>
</dbReference>
<dbReference type="PATRIC" id="fig|1297742.4.peg.4125"/>
<gene>
    <name evidence="3" type="ORF">A176_004079</name>
</gene>
<evidence type="ECO:0000256" key="2">
    <source>
        <dbReference type="SAM" id="Phobius"/>
    </source>
</evidence>
<feature type="transmembrane region" description="Helical" evidence="2">
    <location>
        <begin position="62"/>
        <end position="81"/>
    </location>
</feature>
<protein>
    <submittedName>
        <fullName evidence="3">Uncharacterized protein</fullName>
    </submittedName>
</protein>
<dbReference type="KEGG" id="mym:A176_004079"/>